<name>A0ABT7A069_9ACTN</name>
<proteinExistence type="predicted"/>
<feature type="region of interest" description="Disordered" evidence="1">
    <location>
        <begin position="70"/>
        <end position="103"/>
    </location>
</feature>
<reference evidence="2 3" key="1">
    <citation type="submission" date="2023-05" db="EMBL/GenBank/DDBJ databases">
        <title>Streptantibioticus silvisoli sp. nov., acidotolerant actinomycetes 1 from pine litter.</title>
        <authorList>
            <person name="Swiecimska M."/>
            <person name="Golinska P."/>
            <person name="Sangal V."/>
            <person name="Wachnowicz B."/>
            <person name="Goodfellow M."/>
        </authorList>
    </citation>
    <scope>NUCLEOTIDE SEQUENCE [LARGE SCALE GENOMIC DNA]</scope>
    <source>
        <strain evidence="2 3">DSM 42109</strain>
    </source>
</reference>
<evidence type="ECO:0000256" key="1">
    <source>
        <dbReference type="SAM" id="MobiDB-lite"/>
    </source>
</evidence>
<sequence>MPTSRPIRCADASPESVAAFFDNNLDDVSAPVAPLLREAEAVGDAPEACPLRAHLLQIAGSVLTQVHQHDAAPTALSGPGRREGSAARGVRHHHVHMVPGAAG</sequence>
<dbReference type="RefSeq" id="WP_274041904.1">
    <property type="nucleotide sequence ID" value="NZ_JANCPR020000020.1"/>
</dbReference>
<protein>
    <recommendedName>
        <fullName evidence="4">Histidine triad (HIT) family protein</fullName>
    </recommendedName>
</protein>
<comment type="caution">
    <text evidence="2">The sequence shown here is derived from an EMBL/GenBank/DDBJ whole genome shotgun (WGS) entry which is preliminary data.</text>
</comment>
<gene>
    <name evidence="2" type="ORF">NMN56_021210</name>
</gene>
<evidence type="ECO:0008006" key="4">
    <source>
        <dbReference type="Google" id="ProtNLM"/>
    </source>
</evidence>
<dbReference type="Proteomes" id="UP001214441">
    <property type="component" value="Unassembled WGS sequence"/>
</dbReference>
<keyword evidence="3" id="KW-1185">Reference proteome</keyword>
<evidence type="ECO:0000313" key="2">
    <source>
        <dbReference type="EMBL" id="MDJ1134439.1"/>
    </source>
</evidence>
<evidence type="ECO:0000313" key="3">
    <source>
        <dbReference type="Proteomes" id="UP001214441"/>
    </source>
</evidence>
<accession>A0ABT7A069</accession>
<dbReference type="EMBL" id="JANCPR020000020">
    <property type="protein sequence ID" value="MDJ1134439.1"/>
    <property type="molecule type" value="Genomic_DNA"/>
</dbReference>
<organism evidence="2 3">
    <name type="scientific">Streptomyces iconiensis</name>
    <dbReference type="NCBI Taxonomy" id="1384038"/>
    <lineage>
        <taxon>Bacteria</taxon>
        <taxon>Bacillati</taxon>
        <taxon>Actinomycetota</taxon>
        <taxon>Actinomycetes</taxon>
        <taxon>Kitasatosporales</taxon>
        <taxon>Streptomycetaceae</taxon>
        <taxon>Streptomyces</taxon>
    </lineage>
</organism>